<feature type="domain" description="AMP-dependent synthetase/ligase" evidence="5">
    <location>
        <begin position="35"/>
        <end position="391"/>
    </location>
</feature>
<gene>
    <name evidence="6" type="ORF">C7440_1195</name>
</gene>
<dbReference type="Proteomes" id="UP000246145">
    <property type="component" value="Unassembled WGS sequence"/>
</dbReference>
<dbReference type="OrthoDB" id="9766486at2"/>
<keyword evidence="2" id="KW-0436">Ligase</keyword>
<dbReference type="GO" id="GO:0006637">
    <property type="term" value="P:acyl-CoA metabolic process"/>
    <property type="evidence" value="ECO:0007669"/>
    <property type="project" value="TreeGrafter"/>
</dbReference>
<dbReference type="STRING" id="1231391.GCA_000308195_03536"/>
<dbReference type="GO" id="GO:0005524">
    <property type="term" value="F:ATP binding"/>
    <property type="evidence" value="ECO:0007669"/>
    <property type="project" value="UniProtKB-KW"/>
</dbReference>
<evidence type="ECO:0000256" key="4">
    <source>
        <dbReference type="ARBA" id="ARBA00022840"/>
    </source>
</evidence>
<comment type="similarity">
    <text evidence="1">Belongs to the ATP-dependent AMP-binding enzyme family.</text>
</comment>
<dbReference type="GO" id="GO:0004321">
    <property type="term" value="F:fatty-acyl-CoA synthase activity"/>
    <property type="evidence" value="ECO:0007669"/>
    <property type="project" value="TreeGrafter"/>
</dbReference>
<sequence>MNDQYAELYSSYQWLVPSQFNMAQACLHRWAENSHEGRRTAIYTEDELGHVDSWSYTRLSETSNQLANGLLRMGVQPGDRVGIAMGQRPEAVASYMAIFSVGAMAVPLPGSLESGAIEACLRHAQARVALVDTLSGPDLLQAHMNYPELSQIVGLGFQHDNIIPWRTLLARQPATFKPTLLNASRPALLVYKNPADKPLKGVLISHGALIGSLPGFVASQNWFPSMAGPFWSPADWMSAEGLMSALLPALYFGRPVVAALGRFSGARALEILDRYGVTHAYFPAHQLEQMASEAEPATAPDMQLSLRAIAFNGAGDRNEAMYQWCERHLGIAPNIVLGTPEAPLFIGNSQHKWPAAPGSIGRPYPGHLVTVLDPQGLPCPADVAGELAVNRYDVNGHPDPALFQNYWNDPDATHARFIGDWWLSGVQARVDRHGNFWYMGSCTSAIQSP</sequence>
<dbReference type="AlphaFoldDB" id="A0A2U1CSI1"/>
<dbReference type="SUPFAM" id="SSF56801">
    <property type="entry name" value="Acetyl-CoA synthetase-like"/>
    <property type="match status" value="1"/>
</dbReference>
<dbReference type="InterPro" id="IPR000873">
    <property type="entry name" value="AMP-dep_synth/lig_dom"/>
</dbReference>
<organism evidence="6 7">
    <name type="scientific">Pusillimonas noertemannii</name>
    <dbReference type="NCBI Taxonomy" id="305977"/>
    <lineage>
        <taxon>Bacteria</taxon>
        <taxon>Pseudomonadati</taxon>
        <taxon>Pseudomonadota</taxon>
        <taxon>Betaproteobacteria</taxon>
        <taxon>Burkholderiales</taxon>
        <taxon>Alcaligenaceae</taxon>
        <taxon>Pusillimonas</taxon>
    </lineage>
</organism>
<proteinExistence type="inferred from homology"/>
<accession>A0A2U1CSI1</accession>
<evidence type="ECO:0000313" key="7">
    <source>
        <dbReference type="Proteomes" id="UP000246145"/>
    </source>
</evidence>
<dbReference type="Gene3D" id="3.40.50.12780">
    <property type="entry name" value="N-terminal domain of ligase-like"/>
    <property type="match status" value="1"/>
</dbReference>
<keyword evidence="3" id="KW-0547">Nucleotide-binding</keyword>
<evidence type="ECO:0000256" key="3">
    <source>
        <dbReference type="ARBA" id="ARBA00022741"/>
    </source>
</evidence>
<evidence type="ECO:0000313" key="6">
    <source>
        <dbReference type="EMBL" id="PVY68784.1"/>
    </source>
</evidence>
<evidence type="ECO:0000259" key="5">
    <source>
        <dbReference type="Pfam" id="PF00501"/>
    </source>
</evidence>
<reference evidence="6 7" key="1">
    <citation type="submission" date="2018-04" db="EMBL/GenBank/DDBJ databases">
        <title>Genomic Encyclopedia of Type Strains, Phase IV (KMG-IV): sequencing the most valuable type-strain genomes for metagenomic binning, comparative biology and taxonomic classification.</title>
        <authorList>
            <person name="Goeker M."/>
        </authorList>
    </citation>
    <scope>NUCLEOTIDE SEQUENCE [LARGE SCALE GENOMIC DNA]</scope>
    <source>
        <strain evidence="6 7">DSM 10065</strain>
    </source>
</reference>
<evidence type="ECO:0000256" key="2">
    <source>
        <dbReference type="ARBA" id="ARBA00022598"/>
    </source>
</evidence>
<dbReference type="EMBL" id="QEKO01000001">
    <property type="protein sequence ID" value="PVY68784.1"/>
    <property type="molecule type" value="Genomic_DNA"/>
</dbReference>
<keyword evidence="4" id="KW-0067">ATP-binding</keyword>
<dbReference type="GO" id="GO:0015645">
    <property type="term" value="F:fatty acid ligase activity"/>
    <property type="evidence" value="ECO:0007669"/>
    <property type="project" value="TreeGrafter"/>
</dbReference>
<protein>
    <submittedName>
        <fullName evidence="6">Acetyl-CoA synthetase</fullName>
    </submittedName>
</protein>
<dbReference type="InterPro" id="IPR051087">
    <property type="entry name" value="Mitochondrial_ACSM"/>
</dbReference>
<name>A0A2U1CSI1_9BURK</name>
<comment type="caution">
    <text evidence="6">The sequence shown here is derived from an EMBL/GenBank/DDBJ whole genome shotgun (WGS) entry which is preliminary data.</text>
</comment>
<dbReference type="PANTHER" id="PTHR43605">
    <property type="entry name" value="ACYL-COENZYME A SYNTHETASE"/>
    <property type="match status" value="1"/>
</dbReference>
<dbReference type="InterPro" id="IPR042099">
    <property type="entry name" value="ANL_N_sf"/>
</dbReference>
<evidence type="ECO:0000256" key="1">
    <source>
        <dbReference type="ARBA" id="ARBA00006432"/>
    </source>
</evidence>
<dbReference type="PANTHER" id="PTHR43605:SF10">
    <property type="entry name" value="ACYL-COA SYNTHETASE MEDIUM CHAIN FAMILY MEMBER 3"/>
    <property type="match status" value="1"/>
</dbReference>
<dbReference type="Pfam" id="PF00501">
    <property type="entry name" value="AMP-binding"/>
    <property type="match status" value="1"/>
</dbReference>
<keyword evidence="7" id="KW-1185">Reference proteome</keyword>
<dbReference type="GO" id="GO:0006633">
    <property type="term" value="P:fatty acid biosynthetic process"/>
    <property type="evidence" value="ECO:0007669"/>
    <property type="project" value="TreeGrafter"/>
</dbReference>